<sequence>MNQRITKLENKLWNIPGNDTHNRTVDESMRRVRSHIESSNSCFSVQYNWVPPNYYALSLLERAKILGAHSTFQLCKAMLMENKKYDASNSLKGGDGFDRTNSQFYLIVVQYEGSINANKLASEIRALRSVSSKTRLDPNAFDFRVAKEEDNDALTGFRHNAVSPFGILESKKVPIVLSKDIIKVTPKFIFMGGGHVDLKVGMAVDEFIKSTDAIVVDISDPRSSVDEE</sequence>
<proteinExistence type="predicted"/>
<dbReference type="EMBL" id="HBNS01011315">
    <property type="protein sequence ID" value="CAE4596250.1"/>
    <property type="molecule type" value="Transcribed_RNA"/>
</dbReference>
<dbReference type="CDD" id="cd04332">
    <property type="entry name" value="YbaK_like"/>
    <property type="match status" value="1"/>
</dbReference>
<name>A0A7S4QWN6_9STRA</name>
<dbReference type="AlphaFoldDB" id="A0A7S4QWN6"/>
<protein>
    <recommendedName>
        <fullName evidence="1">YbaK/aminoacyl-tRNA synthetase-associated domain-containing protein</fullName>
    </recommendedName>
</protein>
<dbReference type="Pfam" id="PF04073">
    <property type="entry name" value="tRNA_edit"/>
    <property type="match status" value="1"/>
</dbReference>
<feature type="domain" description="YbaK/aminoacyl-tRNA synthetase-associated" evidence="1">
    <location>
        <begin position="101"/>
        <end position="208"/>
    </location>
</feature>
<evidence type="ECO:0000313" key="2">
    <source>
        <dbReference type="EMBL" id="CAE4596250.1"/>
    </source>
</evidence>
<organism evidence="2">
    <name type="scientific">Ditylum brightwellii</name>
    <dbReference type="NCBI Taxonomy" id="49249"/>
    <lineage>
        <taxon>Eukaryota</taxon>
        <taxon>Sar</taxon>
        <taxon>Stramenopiles</taxon>
        <taxon>Ochrophyta</taxon>
        <taxon>Bacillariophyta</taxon>
        <taxon>Mediophyceae</taxon>
        <taxon>Lithodesmiophycidae</taxon>
        <taxon>Lithodesmiales</taxon>
        <taxon>Lithodesmiaceae</taxon>
        <taxon>Ditylum</taxon>
    </lineage>
</organism>
<dbReference type="Gene3D" id="3.90.960.10">
    <property type="entry name" value="YbaK/aminoacyl-tRNA synthetase-associated domain"/>
    <property type="match status" value="1"/>
</dbReference>
<dbReference type="PANTHER" id="PTHR30411">
    <property type="entry name" value="CYTOPLASMIC PROTEIN"/>
    <property type="match status" value="1"/>
</dbReference>
<evidence type="ECO:0000259" key="1">
    <source>
        <dbReference type="Pfam" id="PF04073"/>
    </source>
</evidence>
<dbReference type="InterPro" id="IPR036754">
    <property type="entry name" value="YbaK/aa-tRNA-synt-asso_dom_sf"/>
</dbReference>
<gene>
    <name evidence="2" type="ORF">DBRI00130_LOCUS9147</name>
</gene>
<accession>A0A7S4QWN6</accession>
<dbReference type="InterPro" id="IPR007214">
    <property type="entry name" value="YbaK/aa-tRNA-synth-assoc-dom"/>
</dbReference>
<dbReference type="PANTHER" id="PTHR30411:SF4">
    <property type="entry name" value="YBAK_AMINOACYL-TRNA SYNTHETASE-ASSOCIATED DOMAIN-CONTAINING PROTEIN"/>
    <property type="match status" value="1"/>
</dbReference>
<dbReference type="GO" id="GO:0002161">
    <property type="term" value="F:aminoacyl-tRNA deacylase activity"/>
    <property type="evidence" value="ECO:0007669"/>
    <property type="project" value="InterPro"/>
</dbReference>
<reference evidence="2" key="1">
    <citation type="submission" date="2021-01" db="EMBL/GenBank/DDBJ databases">
        <authorList>
            <person name="Corre E."/>
            <person name="Pelletier E."/>
            <person name="Niang G."/>
            <person name="Scheremetjew M."/>
            <person name="Finn R."/>
            <person name="Kale V."/>
            <person name="Holt S."/>
            <person name="Cochrane G."/>
            <person name="Meng A."/>
            <person name="Brown T."/>
            <person name="Cohen L."/>
        </authorList>
    </citation>
    <scope>NUCLEOTIDE SEQUENCE</scope>
    <source>
        <strain evidence="2">GSO104</strain>
    </source>
</reference>
<dbReference type="SUPFAM" id="SSF55826">
    <property type="entry name" value="YbaK/ProRS associated domain"/>
    <property type="match status" value="1"/>
</dbReference>